<evidence type="ECO:0000313" key="1">
    <source>
        <dbReference type="EMBL" id="KAK1282915.1"/>
    </source>
</evidence>
<dbReference type="AlphaFoldDB" id="A0AAV9C204"/>
<accession>A0AAV9C204</accession>
<gene>
    <name evidence="1" type="ORF">QJS10_CPB22g00960</name>
</gene>
<organism evidence="1 2">
    <name type="scientific">Acorus calamus</name>
    <name type="common">Sweet flag</name>
    <dbReference type="NCBI Taxonomy" id="4465"/>
    <lineage>
        <taxon>Eukaryota</taxon>
        <taxon>Viridiplantae</taxon>
        <taxon>Streptophyta</taxon>
        <taxon>Embryophyta</taxon>
        <taxon>Tracheophyta</taxon>
        <taxon>Spermatophyta</taxon>
        <taxon>Magnoliopsida</taxon>
        <taxon>Liliopsida</taxon>
        <taxon>Acoraceae</taxon>
        <taxon>Acorus</taxon>
    </lineage>
</organism>
<sequence length="124" mass="13477">MAGLGGCIHRCYHDCRSRGGGKYWCAMDCFNDCLNPGHGPSSAARCVTGCAKSSCAVVDPDDEGKMDACIGTCFTQCTKKVIQLEFRSDTSLWARYPLLFHLAMSTEALAREVWRGTWGVENGG</sequence>
<reference evidence="1" key="2">
    <citation type="submission" date="2023-06" db="EMBL/GenBank/DDBJ databases">
        <authorList>
            <person name="Ma L."/>
            <person name="Liu K.-W."/>
            <person name="Li Z."/>
            <person name="Hsiao Y.-Y."/>
            <person name="Qi Y."/>
            <person name="Fu T."/>
            <person name="Tang G."/>
            <person name="Zhang D."/>
            <person name="Sun W.-H."/>
            <person name="Liu D.-K."/>
            <person name="Li Y."/>
            <person name="Chen G.-Z."/>
            <person name="Liu X.-D."/>
            <person name="Liao X.-Y."/>
            <person name="Jiang Y.-T."/>
            <person name="Yu X."/>
            <person name="Hao Y."/>
            <person name="Huang J."/>
            <person name="Zhao X.-W."/>
            <person name="Ke S."/>
            <person name="Chen Y.-Y."/>
            <person name="Wu W.-L."/>
            <person name="Hsu J.-L."/>
            <person name="Lin Y.-F."/>
            <person name="Huang M.-D."/>
            <person name="Li C.-Y."/>
            <person name="Huang L."/>
            <person name="Wang Z.-W."/>
            <person name="Zhao X."/>
            <person name="Zhong W.-Y."/>
            <person name="Peng D.-H."/>
            <person name="Ahmad S."/>
            <person name="Lan S."/>
            <person name="Zhang J.-S."/>
            <person name="Tsai W.-C."/>
            <person name="Van De Peer Y."/>
            <person name="Liu Z.-J."/>
        </authorList>
    </citation>
    <scope>NUCLEOTIDE SEQUENCE</scope>
    <source>
        <strain evidence="1">CP</strain>
        <tissue evidence="1">Leaves</tissue>
    </source>
</reference>
<keyword evidence="2" id="KW-1185">Reference proteome</keyword>
<proteinExistence type="predicted"/>
<protein>
    <submittedName>
        <fullName evidence="1">Uncharacterized protein</fullName>
    </submittedName>
</protein>
<dbReference type="EMBL" id="JAUJYO010000022">
    <property type="protein sequence ID" value="KAK1282915.1"/>
    <property type="molecule type" value="Genomic_DNA"/>
</dbReference>
<dbReference type="Proteomes" id="UP001180020">
    <property type="component" value="Unassembled WGS sequence"/>
</dbReference>
<comment type="caution">
    <text evidence="1">The sequence shown here is derived from an EMBL/GenBank/DDBJ whole genome shotgun (WGS) entry which is preliminary data.</text>
</comment>
<name>A0AAV9C204_ACOCL</name>
<evidence type="ECO:0000313" key="2">
    <source>
        <dbReference type="Proteomes" id="UP001180020"/>
    </source>
</evidence>
<reference evidence="1" key="1">
    <citation type="journal article" date="2023" name="Nat. Commun.">
        <title>Diploid and tetraploid genomes of Acorus and the evolution of monocots.</title>
        <authorList>
            <person name="Ma L."/>
            <person name="Liu K.W."/>
            <person name="Li Z."/>
            <person name="Hsiao Y.Y."/>
            <person name="Qi Y."/>
            <person name="Fu T."/>
            <person name="Tang G.D."/>
            <person name="Zhang D."/>
            <person name="Sun W.H."/>
            <person name="Liu D.K."/>
            <person name="Li Y."/>
            <person name="Chen G.Z."/>
            <person name="Liu X.D."/>
            <person name="Liao X.Y."/>
            <person name="Jiang Y.T."/>
            <person name="Yu X."/>
            <person name="Hao Y."/>
            <person name="Huang J."/>
            <person name="Zhao X.W."/>
            <person name="Ke S."/>
            <person name="Chen Y.Y."/>
            <person name="Wu W.L."/>
            <person name="Hsu J.L."/>
            <person name="Lin Y.F."/>
            <person name="Huang M.D."/>
            <person name="Li C.Y."/>
            <person name="Huang L."/>
            <person name="Wang Z.W."/>
            <person name="Zhao X."/>
            <person name="Zhong W.Y."/>
            <person name="Peng D.H."/>
            <person name="Ahmad S."/>
            <person name="Lan S."/>
            <person name="Zhang J.S."/>
            <person name="Tsai W.C."/>
            <person name="Van de Peer Y."/>
            <person name="Liu Z.J."/>
        </authorList>
    </citation>
    <scope>NUCLEOTIDE SEQUENCE</scope>
    <source>
        <strain evidence="1">CP</strain>
    </source>
</reference>